<dbReference type="GO" id="GO:0005829">
    <property type="term" value="C:cytosol"/>
    <property type="evidence" value="ECO:0007669"/>
    <property type="project" value="TreeGrafter"/>
</dbReference>
<evidence type="ECO:0000256" key="3">
    <source>
        <dbReference type="ARBA" id="ARBA00022723"/>
    </source>
</evidence>
<keyword evidence="3 5" id="KW-0479">Metal-binding</keyword>
<evidence type="ECO:0000313" key="6">
    <source>
        <dbReference type="EMBL" id="KAI7840520.1"/>
    </source>
</evidence>
<dbReference type="PIRSF" id="PIRSF005902">
    <property type="entry name" value="DNase_TatD"/>
    <property type="match status" value="1"/>
</dbReference>
<feature type="binding site" evidence="5">
    <location>
        <position position="223"/>
    </location>
    <ligand>
        <name>a divalent metal cation</name>
        <dbReference type="ChEBI" id="CHEBI:60240"/>
        <label>1</label>
    </ligand>
</feature>
<dbReference type="Proteomes" id="UP001205105">
    <property type="component" value="Unassembled WGS sequence"/>
</dbReference>
<dbReference type="EMBL" id="JADXDR010000079">
    <property type="protein sequence ID" value="KAI7840520.1"/>
    <property type="molecule type" value="Genomic_DNA"/>
</dbReference>
<dbReference type="GO" id="GO:0046872">
    <property type="term" value="F:metal ion binding"/>
    <property type="evidence" value="ECO:0007669"/>
    <property type="project" value="UniProtKB-KW"/>
</dbReference>
<organism evidence="6 7">
    <name type="scientific">Chlorella ohadii</name>
    <dbReference type="NCBI Taxonomy" id="2649997"/>
    <lineage>
        <taxon>Eukaryota</taxon>
        <taxon>Viridiplantae</taxon>
        <taxon>Chlorophyta</taxon>
        <taxon>core chlorophytes</taxon>
        <taxon>Trebouxiophyceae</taxon>
        <taxon>Chlorellales</taxon>
        <taxon>Chlorellaceae</taxon>
        <taxon>Chlorella clade</taxon>
        <taxon>Chlorella</taxon>
    </lineage>
</organism>
<keyword evidence="7" id="KW-1185">Reference proteome</keyword>
<protein>
    <recommendedName>
        <fullName evidence="8">TatD related DNase</fullName>
    </recommendedName>
</protein>
<evidence type="ECO:0000256" key="1">
    <source>
        <dbReference type="ARBA" id="ARBA00009275"/>
    </source>
</evidence>
<dbReference type="SUPFAM" id="SSF51556">
    <property type="entry name" value="Metallo-dependent hydrolases"/>
    <property type="match status" value="1"/>
</dbReference>
<dbReference type="AlphaFoldDB" id="A0AAD5DMG9"/>
<keyword evidence="2" id="KW-0540">Nuclease</keyword>
<keyword evidence="4" id="KW-0378">Hydrolase</keyword>
<dbReference type="InterPro" id="IPR001130">
    <property type="entry name" value="TatD-like"/>
</dbReference>
<evidence type="ECO:0000256" key="4">
    <source>
        <dbReference type="ARBA" id="ARBA00022801"/>
    </source>
</evidence>
<gene>
    <name evidence="6" type="ORF">COHA_005819</name>
</gene>
<comment type="caution">
    <text evidence="6">The sequence shown here is derived from an EMBL/GenBank/DDBJ whole genome shotgun (WGS) entry which is preliminary data.</text>
</comment>
<dbReference type="CDD" id="cd01310">
    <property type="entry name" value="TatD_DNAse"/>
    <property type="match status" value="1"/>
</dbReference>
<dbReference type="Gene3D" id="3.20.20.140">
    <property type="entry name" value="Metal-dependent hydrolases"/>
    <property type="match status" value="1"/>
</dbReference>
<proteinExistence type="inferred from homology"/>
<sequence>MYSGCYNGKEYHAPDLQPVLQRAFDAGKQLHPPRHVITCVERLIITAGNLEEARKALALARTHDRLYSTVGVHPTRCGEFEAHPGGPDAYMAELQEVLRDGMTDGKVVAVGETGLDYDRLHFCDAATQQKYFARQFELARSSGLPMFLHLRAAAADFLDIVQQHADAFPAGVVHSFDGSQDELQQILQHDKLSIGINGCSLKTEENLQVMAAVPLDRLLLETDCPWCEIRPSHAGSKHVLTKFEAKDKKKQEEGKLVKSRNEPCCIVQVLEVVAGQRGIQDRQQLAAQVYSNTLRLFFPADVTTA</sequence>
<evidence type="ECO:0000256" key="5">
    <source>
        <dbReference type="PIRSR" id="PIRSR005902-1"/>
    </source>
</evidence>
<reference evidence="6" key="1">
    <citation type="submission" date="2020-11" db="EMBL/GenBank/DDBJ databases">
        <title>Chlorella ohadii genome sequencing and assembly.</title>
        <authorList>
            <person name="Murik O."/>
            <person name="Treves H."/>
            <person name="Kedem I."/>
            <person name="Shotland Y."/>
            <person name="Kaplan A."/>
        </authorList>
    </citation>
    <scope>NUCLEOTIDE SEQUENCE</scope>
    <source>
        <strain evidence="6">1</strain>
    </source>
</reference>
<dbReference type="PANTHER" id="PTHR10060:SF15">
    <property type="entry name" value="DEOXYRIBONUCLEASE TATDN1"/>
    <property type="match status" value="1"/>
</dbReference>
<dbReference type="GO" id="GO:0008296">
    <property type="term" value="F:3'-5'-DNA exonuclease activity"/>
    <property type="evidence" value="ECO:0007669"/>
    <property type="project" value="TreeGrafter"/>
</dbReference>
<dbReference type="FunFam" id="3.20.20.140:FF:000040">
    <property type="entry name" value="Putative tatD related deoxyribonuclease"/>
    <property type="match status" value="1"/>
</dbReference>
<dbReference type="InterPro" id="IPR050891">
    <property type="entry name" value="TatD-type_Hydrolase"/>
</dbReference>
<name>A0AAD5DMG9_9CHLO</name>
<dbReference type="InterPro" id="IPR032466">
    <property type="entry name" value="Metal_Hydrolase"/>
</dbReference>
<dbReference type="PANTHER" id="PTHR10060">
    <property type="entry name" value="TATD FAMILY DEOXYRIBONUCLEASE"/>
    <property type="match status" value="1"/>
</dbReference>
<feature type="binding site" evidence="5">
    <location>
        <position position="174"/>
    </location>
    <ligand>
        <name>a divalent metal cation</name>
        <dbReference type="ChEBI" id="CHEBI:60240"/>
        <label>2</label>
    </ligand>
</feature>
<feature type="binding site" evidence="5">
    <location>
        <position position="112"/>
    </location>
    <ligand>
        <name>a divalent metal cation</name>
        <dbReference type="ChEBI" id="CHEBI:60240"/>
        <label>1</label>
    </ligand>
</feature>
<feature type="binding site" evidence="5">
    <location>
        <position position="149"/>
    </location>
    <ligand>
        <name>a divalent metal cation</name>
        <dbReference type="ChEBI" id="CHEBI:60240"/>
        <label>2</label>
    </ligand>
</feature>
<evidence type="ECO:0000256" key="2">
    <source>
        <dbReference type="ARBA" id="ARBA00022722"/>
    </source>
</evidence>
<comment type="similarity">
    <text evidence="1">Belongs to the metallo-dependent hydrolases superfamily. TatD-type hydrolase family.</text>
</comment>
<evidence type="ECO:0008006" key="8">
    <source>
        <dbReference type="Google" id="ProtNLM"/>
    </source>
</evidence>
<accession>A0AAD5DMG9</accession>
<evidence type="ECO:0000313" key="7">
    <source>
        <dbReference type="Proteomes" id="UP001205105"/>
    </source>
</evidence>
<dbReference type="Pfam" id="PF01026">
    <property type="entry name" value="TatD_DNase"/>
    <property type="match status" value="1"/>
</dbReference>